<dbReference type="Pfam" id="PF09937">
    <property type="entry name" value="DUF2169"/>
    <property type="match status" value="1"/>
</dbReference>
<keyword evidence="3" id="KW-1185">Reference proteome</keyword>
<evidence type="ECO:0000313" key="3">
    <source>
        <dbReference type="Proteomes" id="UP000319255"/>
    </source>
</evidence>
<dbReference type="AlphaFoldDB" id="A0A501WTF6"/>
<sequence length="368" mass="41389">MRVYDQTGFVNQFTMAMDPAGHEFILLVIKGSFDFPEEPGGPVRKSAIQVPLTMADEYTGAPGFSAPLWETDFAFRKPRCDIVLNGAAYAPDRRPATRVRVGLKLGGWTKAFDVFGHREWRARGPLFAATAPEPFLRRPISFDVAWGGTDRLDPEDPLPGAFPRNPVGTGWSQTRHQRLIPGLALPSTQAIGEEIATPFGDYTPVSFGPMGRGWPGRIEWGGTYDQNWIDNIFPFLPPDFDDRYYQMAPADQWTEPPRGGEEVMLVHLTPGGREAFRLPPTALPVTLFRGHDIAAETELFPDTVLFDPENRRFSLVWRISARIRRTILDFSEAWVGPPTNAMLRARREGRTYIRAVNDMLPDEEDEEA</sequence>
<proteinExistence type="predicted"/>
<comment type="caution">
    <text evidence="2">The sequence shown here is derived from an EMBL/GenBank/DDBJ whole genome shotgun (WGS) entry which is preliminary data.</text>
</comment>
<dbReference type="EMBL" id="VFRP01000017">
    <property type="protein sequence ID" value="TPE49106.1"/>
    <property type="molecule type" value="Genomic_DNA"/>
</dbReference>
<feature type="domain" description="DUF2169" evidence="1">
    <location>
        <begin position="21"/>
        <end position="318"/>
    </location>
</feature>
<reference evidence="2 3" key="1">
    <citation type="submission" date="2019-06" db="EMBL/GenBank/DDBJ databases">
        <title>A novel bacterium of genus Amaricoccus, isolated from marine sediment.</title>
        <authorList>
            <person name="Huang H."/>
            <person name="Mo K."/>
            <person name="Hu Y."/>
        </authorList>
    </citation>
    <scope>NUCLEOTIDE SEQUENCE [LARGE SCALE GENOMIC DNA]</scope>
    <source>
        <strain evidence="2 3">HB172011</strain>
    </source>
</reference>
<dbReference type="OrthoDB" id="237820at2"/>
<accession>A0A501WTF6</accession>
<name>A0A501WTF6_9RHOB</name>
<gene>
    <name evidence="2" type="ORF">FJM51_15640</name>
</gene>
<organism evidence="2 3">
    <name type="scientific">Amaricoccus solimangrovi</name>
    <dbReference type="NCBI Taxonomy" id="2589815"/>
    <lineage>
        <taxon>Bacteria</taxon>
        <taxon>Pseudomonadati</taxon>
        <taxon>Pseudomonadota</taxon>
        <taxon>Alphaproteobacteria</taxon>
        <taxon>Rhodobacterales</taxon>
        <taxon>Paracoccaceae</taxon>
        <taxon>Amaricoccus</taxon>
    </lineage>
</organism>
<dbReference type="RefSeq" id="WP_140455079.1">
    <property type="nucleotide sequence ID" value="NZ_VFRP01000017.1"/>
</dbReference>
<dbReference type="Proteomes" id="UP000319255">
    <property type="component" value="Unassembled WGS sequence"/>
</dbReference>
<evidence type="ECO:0000313" key="2">
    <source>
        <dbReference type="EMBL" id="TPE49106.1"/>
    </source>
</evidence>
<dbReference type="InterPro" id="IPR018683">
    <property type="entry name" value="DUF2169"/>
</dbReference>
<evidence type="ECO:0000259" key="1">
    <source>
        <dbReference type="Pfam" id="PF09937"/>
    </source>
</evidence>
<protein>
    <submittedName>
        <fullName evidence="2">DUF2169 domain-containing protein</fullName>
    </submittedName>
</protein>